<feature type="domain" description="Anti-bacteriophage protein A/HamA C-terminal" evidence="1">
    <location>
        <begin position="44"/>
        <end position="293"/>
    </location>
</feature>
<organism evidence="2 3">
    <name type="scientific">Xylanibacter oryzae DSM 17970</name>
    <dbReference type="NCBI Taxonomy" id="915438"/>
    <lineage>
        <taxon>Bacteria</taxon>
        <taxon>Pseudomonadati</taxon>
        <taxon>Bacteroidota</taxon>
        <taxon>Bacteroidia</taxon>
        <taxon>Bacteroidales</taxon>
        <taxon>Prevotellaceae</taxon>
        <taxon>Xylanibacter</taxon>
    </lineage>
</organism>
<comment type="caution">
    <text evidence="2">The sequence shown here is derived from an EMBL/GenBank/DDBJ whole genome shotgun (WGS) entry which is preliminary data.</text>
</comment>
<gene>
    <name evidence="2" type="ORF">XylorDRAFT_0018</name>
</gene>
<name>A0ABP3BEJ0_9BACT</name>
<dbReference type="Pfam" id="PF08878">
    <property type="entry name" value="HamA"/>
    <property type="match status" value="1"/>
</dbReference>
<accession>A0ABP3BEJ0</accession>
<evidence type="ECO:0000313" key="3">
    <source>
        <dbReference type="Proteomes" id="UP000243438"/>
    </source>
</evidence>
<dbReference type="Proteomes" id="UP000243438">
    <property type="component" value="Unassembled WGS sequence"/>
</dbReference>
<dbReference type="EMBL" id="JFBS01000001">
    <property type="protein sequence ID" value="EXG77678.1"/>
    <property type="molecule type" value="Genomic_DNA"/>
</dbReference>
<proteinExistence type="predicted"/>
<dbReference type="RefSeq" id="WP_036875853.1">
    <property type="nucleotide sequence ID" value="NZ_KK073873.1"/>
</dbReference>
<keyword evidence="3" id="KW-1185">Reference proteome</keyword>
<sequence length="301" mass="34939">MRKTLEDIIVKAITFRYQLPNMQLSIPPYKNSVRKDECYKGLNNNDFANAIYNGLIDYSYNDNDINVDSLTPLHKRALQAKIRYDKNASIEEQEKYGFYGEVILHLMLNKFYKTSTLISRGYFYHPIENAETKGFDCFHLIQNAPDLVELWFGEVKFYADGKAAIKSILEKVSTSLSDGYLSKNAITIFDEDADKWNIQQSELLRIATDWKDNPSINVVDEIEKYNMRLVYPMLVICNNIKNKDYNETISGLIDYANNKYASLNIKLSVPFELFFILLPVNDTKTIKQTVIQWISQQVQPK</sequence>
<reference evidence="2" key="1">
    <citation type="submission" date="2013-07" db="EMBL/GenBank/DDBJ databases">
        <authorList>
            <consortium name="DOE Joint Genome Institute"/>
            <person name="Anderson I."/>
            <person name="Huntemann M."/>
            <person name="Han J."/>
            <person name="Chen A."/>
            <person name="Kyrpides N."/>
            <person name="Mavromatis K."/>
            <person name="Markowitz V."/>
            <person name="Palaniappan K."/>
            <person name="Ivanova N."/>
            <person name="Schaumberg A."/>
            <person name="Pati A."/>
            <person name="Liolios K."/>
            <person name="Nordberg H.P."/>
            <person name="Cantor M.N."/>
            <person name="Hua S.X."/>
            <person name="Woyke T."/>
        </authorList>
    </citation>
    <scope>NUCLEOTIDE SEQUENCE [LARGE SCALE GENOMIC DNA]</scope>
    <source>
        <strain evidence="2">DSM 17970</strain>
    </source>
</reference>
<evidence type="ECO:0000313" key="2">
    <source>
        <dbReference type="EMBL" id="EXG77678.1"/>
    </source>
</evidence>
<protein>
    <recommendedName>
        <fullName evidence="1">Anti-bacteriophage protein A/HamA C-terminal domain-containing protein</fullName>
    </recommendedName>
</protein>
<dbReference type="InterPro" id="IPR014976">
    <property type="entry name" value="AbpA_HamA_C"/>
</dbReference>
<evidence type="ECO:0000259" key="1">
    <source>
        <dbReference type="Pfam" id="PF08878"/>
    </source>
</evidence>